<name>A0A915JIS7_ROMCU</name>
<accession>A0A915JIS7</accession>
<keyword evidence="2" id="KW-1185">Reference proteome</keyword>
<dbReference type="WBParaSite" id="nRc.2.0.1.t26059-RA">
    <property type="protein sequence ID" value="nRc.2.0.1.t26059-RA"/>
    <property type="gene ID" value="nRc.2.0.1.g26059"/>
</dbReference>
<feature type="region of interest" description="Disordered" evidence="1">
    <location>
        <begin position="27"/>
        <end position="57"/>
    </location>
</feature>
<dbReference type="Proteomes" id="UP000887565">
    <property type="component" value="Unplaced"/>
</dbReference>
<reference evidence="3" key="1">
    <citation type="submission" date="2022-11" db="UniProtKB">
        <authorList>
            <consortium name="WormBaseParasite"/>
        </authorList>
    </citation>
    <scope>IDENTIFICATION</scope>
</reference>
<dbReference type="AlphaFoldDB" id="A0A915JIS7"/>
<protein>
    <submittedName>
        <fullName evidence="3">Uncharacterized protein</fullName>
    </submittedName>
</protein>
<sequence length="151" mass="16752">MSIQTPLDEYILGSKYISQNVYGSMTTTTGGKNKEQAPTSSNKDDSALTSNKTANSSVLVVEQHSKPPAPNFVIEESDESDYVVEINDEFSSKIEEENLAVQHSSRTLVSMPLLALVLTFMKAHKATLVKDHFPYEYLAAFDKLDEHQLPP</sequence>
<evidence type="ECO:0000313" key="3">
    <source>
        <dbReference type="WBParaSite" id="nRc.2.0.1.t26059-RA"/>
    </source>
</evidence>
<evidence type="ECO:0000313" key="2">
    <source>
        <dbReference type="Proteomes" id="UP000887565"/>
    </source>
</evidence>
<organism evidence="2 3">
    <name type="scientific">Romanomermis culicivorax</name>
    <name type="common">Nematode worm</name>
    <dbReference type="NCBI Taxonomy" id="13658"/>
    <lineage>
        <taxon>Eukaryota</taxon>
        <taxon>Metazoa</taxon>
        <taxon>Ecdysozoa</taxon>
        <taxon>Nematoda</taxon>
        <taxon>Enoplea</taxon>
        <taxon>Dorylaimia</taxon>
        <taxon>Mermithida</taxon>
        <taxon>Mermithoidea</taxon>
        <taxon>Mermithidae</taxon>
        <taxon>Romanomermis</taxon>
    </lineage>
</organism>
<evidence type="ECO:0000256" key="1">
    <source>
        <dbReference type="SAM" id="MobiDB-lite"/>
    </source>
</evidence>
<proteinExistence type="predicted"/>